<feature type="domain" description="Amidase" evidence="1">
    <location>
        <begin position="360"/>
        <end position="448"/>
    </location>
</feature>
<organism evidence="2">
    <name type="scientific">freshwater metagenome</name>
    <dbReference type="NCBI Taxonomy" id="449393"/>
    <lineage>
        <taxon>unclassified sequences</taxon>
        <taxon>metagenomes</taxon>
        <taxon>ecological metagenomes</taxon>
    </lineage>
</organism>
<gene>
    <name evidence="2" type="ORF">UFOPK3376_03347</name>
</gene>
<dbReference type="PANTHER" id="PTHR43372">
    <property type="entry name" value="FATTY-ACID AMIDE HYDROLASE"/>
    <property type="match status" value="1"/>
</dbReference>
<evidence type="ECO:0000259" key="1">
    <source>
        <dbReference type="Pfam" id="PF01425"/>
    </source>
</evidence>
<sequence>MSGELWRESALGLAALIRSGQVSSREVVDAHLARIEAVNPHLNAVVRVLTDQARAEADAADRAQRDGATLGPLHGVPFTVKENIDLAGTATTNGVRALADAIAPLDAPVVERMRAAGAIPIGRTNLPDFGLRVHTDSDLHGLTRNPWNPHVTTGGSSGGEASAIASGMSPMGLGNDLGGSLRNPAHCCGISSIKPTTGVVPSATVIPPVDKAVSFQIMAVEGVLGRRIADVRAGLTAVAGVHHRDPLSLPVNLTDIPTDRPLRIAVLPEPAGGSTDAGIAAAIRTVGDVLAGLGHQVTEAAPPSYARSIELWTLVLGGDLRTLRPLLDLVMGEGGRRFLDLTDGIFPPIDLAEWSTFHTERFAVAREWAEFFTGYDALISPVWAQPAFAHGADIVDAAGAVATLETMRPILPANLLGLPAAVTPAGLSAGMPVGVQIIGDRFHDLACLSIAEIIEQQLGILTPIDPVTT</sequence>
<dbReference type="AlphaFoldDB" id="A0A6J7FW65"/>
<proteinExistence type="predicted"/>
<dbReference type="InterPro" id="IPR020556">
    <property type="entry name" value="Amidase_CS"/>
</dbReference>
<dbReference type="InterPro" id="IPR023631">
    <property type="entry name" value="Amidase_dom"/>
</dbReference>
<name>A0A6J7FW65_9ZZZZ</name>
<dbReference type="GO" id="GO:0012505">
    <property type="term" value="C:endomembrane system"/>
    <property type="evidence" value="ECO:0007669"/>
    <property type="project" value="TreeGrafter"/>
</dbReference>
<dbReference type="InterPro" id="IPR052739">
    <property type="entry name" value="FAAH2"/>
</dbReference>
<protein>
    <submittedName>
        <fullName evidence="2">Unannotated protein</fullName>
    </submittedName>
</protein>
<dbReference type="NCBIfam" id="NF005687">
    <property type="entry name" value="PRK07487.1"/>
    <property type="match status" value="1"/>
</dbReference>
<evidence type="ECO:0000313" key="2">
    <source>
        <dbReference type="EMBL" id="CAB4899741.1"/>
    </source>
</evidence>
<dbReference type="InterPro" id="IPR036928">
    <property type="entry name" value="AS_sf"/>
</dbReference>
<feature type="domain" description="Amidase" evidence="1">
    <location>
        <begin position="26"/>
        <end position="312"/>
    </location>
</feature>
<dbReference type="PROSITE" id="PS00571">
    <property type="entry name" value="AMIDASES"/>
    <property type="match status" value="1"/>
</dbReference>
<dbReference type="EMBL" id="CAFBLP010000177">
    <property type="protein sequence ID" value="CAB4899741.1"/>
    <property type="molecule type" value="Genomic_DNA"/>
</dbReference>
<reference evidence="2" key="1">
    <citation type="submission" date="2020-05" db="EMBL/GenBank/DDBJ databases">
        <authorList>
            <person name="Chiriac C."/>
            <person name="Salcher M."/>
            <person name="Ghai R."/>
            <person name="Kavagutti S V."/>
        </authorList>
    </citation>
    <scope>NUCLEOTIDE SEQUENCE</scope>
</reference>
<dbReference type="Pfam" id="PF01425">
    <property type="entry name" value="Amidase"/>
    <property type="match status" value="2"/>
</dbReference>
<accession>A0A6J7FW65</accession>
<dbReference type="SUPFAM" id="SSF75304">
    <property type="entry name" value="Amidase signature (AS) enzymes"/>
    <property type="match status" value="1"/>
</dbReference>
<dbReference type="PANTHER" id="PTHR43372:SF4">
    <property type="entry name" value="FATTY-ACID AMIDE HYDROLASE 2"/>
    <property type="match status" value="1"/>
</dbReference>
<dbReference type="Gene3D" id="3.90.1300.10">
    <property type="entry name" value="Amidase signature (AS) domain"/>
    <property type="match status" value="1"/>
</dbReference>